<dbReference type="RefSeq" id="WP_367637958.1">
    <property type="nucleotide sequence ID" value="NZ_JBFNQN010000006.1"/>
</dbReference>
<dbReference type="Proteomes" id="UP001555826">
    <property type="component" value="Unassembled WGS sequence"/>
</dbReference>
<evidence type="ECO:0000313" key="4">
    <source>
        <dbReference type="EMBL" id="MEW9265049.1"/>
    </source>
</evidence>
<dbReference type="PANTHER" id="PTHR10996:SF178">
    <property type="entry name" value="2-HYDROXYACID DEHYDROGENASE YGL185C-RELATED"/>
    <property type="match status" value="1"/>
</dbReference>
<sequence length="339" mass="36536">MTGKPVVLLRPAPQRRDRIFTPDTLRRLHDLFDVVDLEDDPSPGAVDRALPDAFAIVGQPDLPAERLRGAERLKAIVNVEGNFFPNVDYATAFAQGVRVLGCGTAYSQAVAEYALGLALDLARGITRGDRAVRAGTEEYTAAGNLDAVLLRRARVGMVGFGNLGRALRPLLAPFETAVRVYDPWLPAAVLQDAGVVPSSLEDTLSDSDFVFVLATATAENAHFLDGSALDLLRPGARLVLVSRANVVDYAALHERLAQGRFLAAIDVWPEEPIPAEDPFRTLETAVLSAHRAGGIPQAFTSIGDMVCDDLELMSRGLPPVRLQVAAPELVTRYRNKPVG</sequence>
<dbReference type="InterPro" id="IPR050223">
    <property type="entry name" value="D-isomer_2-hydroxyacid_DH"/>
</dbReference>
<gene>
    <name evidence="4" type="ORF">AB1207_09840</name>
</gene>
<dbReference type="SUPFAM" id="SSF52283">
    <property type="entry name" value="Formate/glycerate dehydrogenase catalytic domain-like"/>
    <property type="match status" value="1"/>
</dbReference>
<evidence type="ECO:0000259" key="3">
    <source>
        <dbReference type="Pfam" id="PF02826"/>
    </source>
</evidence>
<dbReference type="PANTHER" id="PTHR10996">
    <property type="entry name" value="2-HYDROXYACID DEHYDROGENASE-RELATED"/>
    <property type="match status" value="1"/>
</dbReference>
<evidence type="ECO:0000256" key="1">
    <source>
        <dbReference type="ARBA" id="ARBA00023002"/>
    </source>
</evidence>
<organism evidence="4 5">
    <name type="scientific">Kineococcus endophyticus</name>
    <dbReference type="NCBI Taxonomy" id="1181883"/>
    <lineage>
        <taxon>Bacteria</taxon>
        <taxon>Bacillati</taxon>
        <taxon>Actinomycetota</taxon>
        <taxon>Actinomycetes</taxon>
        <taxon>Kineosporiales</taxon>
        <taxon>Kineosporiaceae</taxon>
        <taxon>Kineococcus</taxon>
    </lineage>
</organism>
<dbReference type="Pfam" id="PF02826">
    <property type="entry name" value="2-Hacid_dh_C"/>
    <property type="match status" value="1"/>
</dbReference>
<reference evidence="4 5" key="1">
    <citation type="submission" date="2024-07" db="EMBL/GenBank/DDBJ databases">
        <authorList>
            <person name="Thanompreechachai J."/>
            <person name="Duangmal K."/>
        </authorList>
    </citation>
    <scope>NUCLEOTIDE SEQUENCE [LARGE SCALE GENOMIC DNA]</scope>
    <source>
        <strain evidence="4 5">KCTC 19886</strain>
    </source>
</reference>
<comment type="caution">
    <text evidence="4">The sequence shown here is derived from an EMBL/GenBank/DDBJ whole genome shotgun (WGS) entry which is preliminary data.</text>
</comment>
<name>A0ABV3P606_9ACTN</name>
<dbReference type="CDD" id="cd12167">
    <property type="entry name" value="2-Hacid_dh_8"/>
    <property type="match status" value="1"/>
</dbReference>
<evidence type="ECO:0000313" key="5">
    <source>
        <dbReference type="Proteomes" id="UP001555826"/>
    </source>
</evidence>
<feature type="domain" description="D-isomer specific 2-hydroxyacid dehydrogenase NAD-binding" evidence="3">
    <location>
        <begin position="115"/>
        <end position="292"/>
    </location>
</feature>
<dbReference type="EMBL" id="JBFNQN010000006">
    <property type="protein sequence ID" value="MEW9265049.1"/>
    <property type="molecule type" value="Genomic_DNA"/>
</dbReference>
<protein>
    <submittedName>
        <fullName evidence="4">Hydroxyacid dehydrogenase</fullName>
    </submittedName>
</protein>
<keyword evidence="5" id="KW-1185">Reference proteome</keyword>
<dbReference type="InterPro" id="IPR036291">
    <property type="entry name" value="NAD(P)-bd_dom_sf"/>
</dbReference>
<keyword evidence="2" id="KW-0520">NAD</keyword>
<keyword evidence="1" id="KW-0560">Oxidoreductase</keyword>
<accession>A0ABV3P606</accession>
<dbReference type="Gene3D" id="3.40.50.720">
    <property type="entry name" value="NAD(P)-binding Rossmann-like Domain"/>
    <property type="match status" value="2"/>
</dbReference>
<proteinExistence type="predicted"/>
<dbReference type="SUPFAM" id="SSF51735">
    <property type="entry name" value="NAD(P)-binding Rossmann-fold domains"/>
    <property type="match status" value="1"/>
</dbReference>
<dbReference type="InterPro" id="IPR006140">
    <property type="entry name" value="D-isomer_DH_NAD-bd"/>
</dbReference>
<evidence type="ECO:0000256" key="2">
    <source>
        <dbReference type="ARBA" id="ARBA00023027"/>
    </source>
</evidence>